<sequence>MQFADKDIELFWLDPVANPPRRVPPNARKPLYRKLQILSAARELGDLRVPPGNRLEILKGNHAGQHSIRVNNQWRPCFIWHNGEATEVEFCDYH</sequence>
<keyword evidence="2" id="KW-1185">Reference proteome</keyword>
<dbReference type="PANTHER" id="PTHR40266:SF2">
    <property type="entry name" value="TOXIN HIGB-1"/>
    <property type="match status" value="1"/>
</dbReference>
<comment type="caution">
    <text evidence="1">The sequence shown here is derived from an EMBL/GenBank/DDBJ whole genome shotgun (WGS) entry which is preliminary data.</text>
</comment>
<gene>
    <name evidence="1" type="ORF">HMPREF1316_0884</name>
</gene>
<dbReference type="EMBL" id="AWEZ01000073">
    <property type="protein sequence ID" value="ERL05964.1"/>
    <property type="molecule type" value="Genomic_DNA"/>
</dbReference>
<dbReference type="RefSeq" id="WP_021727349.1">
    <property type="nucleotide sequence ID" value="NZ_AWEZ01000073.1"/>
</dbReference>
<dbReference type="PATRIC" id="fig|1125712.3.peg.2551"/>
<dbReference type="Proteomes" id="UP000016638">
    <property type="component" value="Unassembled WGS sequence"/>
</dbReference>
<dbReference type="Gene3D" id="3.30.2310.20">
    <property type="entry name" value="RelE-like"/>
    <property type="match status" value="1"/>
</dbReference>
<name>U2SYR5_9ACTN</name>
<dbReference type="OrthoDB" id="9801102at2"/>
<dbReference type="eggNOG" id="COG3549">
    <property type="taxonomic scope" value="Bacteria"/>
</dbReference>
<dbReference type="Pfam" id="PF05015">
    <property type="entry name" value="HigB-like_toxin"/>
    <property type="match status" value="1"/>
</dbReference>
<protein>
    <submittedName>
        <fullName evidence="1">Plasmid maintenance system killer protein</fullName>
    </submittedName>
</protein>
<dbReference type="SUPFAM" id="SSF143011">
    <property type="entry name" value="RelE-like"/>
    <property type="match status" value="1"/>
</dbReference>
<organism evidence="1 2">
    <name type="scientific">Olsenella profusa F0195</name>
    <dbReference type="NCBI Taxonomy" id="1125712"/>
    <lineage>
        <taxon>Bacteria</taxon>
        <taxon>Bacillati</taxon>
        <taxon>Actinomycetota</taxon>
        <taxon>Coriobacteriia</taxon>
        <taxon>Coriobacteriales</taxon>
        <taxon>Atopobiaceae</taxon>
        <taxon>Olsenella</taxon>
    </lineage>
</organism>
<dbReference type="PANTHER" id="PTHR40266">
    <property type="entry name" value="TOXIN HIGB-1"/>
    <property type="match status" value="1"/>
</dbReference>
<reference evidence="1 2" key="1">
    <citation type="submission" date="2013-08" db="EMBL/GenBank/DDBJ databases">
        <authorList>
            <person name="Durkin A.S."/>
            <person name="Haft D.R."/>
            <person name="McCorrison J."/>
            <person name="Torralba M."/>
            <person name="Gillis M."/>
            <person name="Haft D.H."/>
            <person name="Methe B."/>
            <person name="Sutton G."/>
            <person name="Nelson K.E."/>
        </authorList>
    </citation>
    <scope>NUCLEOTIDE SEQUENCE [LARGE SCALE GENOMIC DNA]</scope>
    <source>
        <strain evidence="1 2">F0195</strain>
    </source>
</reference>
<dbReference type="AlphaFoldDB" id="U2SYR5"/>
<evidence type="ECO:0000313" key="1">
    <source>
        <dbReference type="EMBL" id="ERL05964.1"/>
    </source>
</evidence>
<accession>U2SYR5</accession>
<dbReference type="InterPro" id="IPR007711">
    <property type="entry name" value="HigB-1"/>
</dbReference>
<evidence type="ECO:0000313" key="2">
    <source>
        <dbReference type="Proteomes" id="UP000016638"/>
    </source>
</evidence>
<proteinExistence type="predicted"/>
<dbReference type="InterPro" id="IPR035093">
    <property type="entry name" value="RelE/ParE_toxin_dom_sf"/>
</dbReference>
<dbReference type="STRING" id="1125712.HMPREF1316_0884"/>